<feature type="domain" description="RES" evidence="1">
    <location>
        <begin position="208"/>
        <end position="351"/>
    </location>
</feature>
<organism evidence="2 3">
    <name type="scientific">Yersinia bercovieri</name>
    <dbReference type="NCBI Taxonomy" id="634"/>
    <lineage>
        <taxon>Bacteria</taxon>
        <taxon>Pseudomonadati</taxon>
        <taxon>Pseudomonadota</taxon>
        <taxon>Gammaproteobacteria</taxon>
        <taxon>Enterobacterales</taxon>
        <taxon>Yersiniaceae</taxon>
        <taxon>Yersinia</taxon>
    </lineage>
</organism>
<protein>
    <submittedName>
        <fullName evidence="2">RES domain-containing protein</fullName>
    </submittedName>
</protein>
<evidence type="ECO:0000313" key="2">
    <source>
        <dbReference type="EMBL" id="PHZ28528.1"/>
    </source>
</evidence>
<dbReference type="EMBL" id="PEHN01000003">
    <property type="protein sequence ID" value="PHZ28528.1"/>
    <property type="molecule type" value="Genomic_DNA"/>
</dbReference>
<dbReference type="Pfam" id="PF08808">
    <property type="entry name" value="RES"/>
    <property type="match status" value="1"/>
</dbReference>
<reference evidence="2 3" key="1">
    <citation type="submission" date="2017-10" db="EMBL/GenBank/DDBJ databases">
        <authorList>
            <person name="Banno H."/>
            <person name="Chua N.-H."/>
        </authorList>
    </citation>
    <scope>NUCLEOTIDE SEQUENCE [LARGE SCALE GENOMIC DNA]</scope>
    <source>
        <strain evidence="2 3">SCPM-O-B-7607</strain>
    </source>
</reference>
<dbReference type="RefSeq" id="WP_005276259.1">
    <property type="nucleotide sequence ID" value="NZ_PEHN01000003.1"/>
</dbReference>
<accession>A0A2G4U5E0</accession>
<comment type="caution">
    <text evidence="2">The sequence shown here is derived from an EMBL/GenBank/DDBJ whole genome shotgun (WGS) entry which is preliminary data.</text>
</comment>
<dbReference type="AlphaFoldDB" id="A0A2G4U5E0"/>
<gene>
    <name evidence="2" type="ORF">CS533_04325</name>
</gene>
<evidence type="ECO:0000313" key="3">
    <source>
        <dbReference type="Proteomes" id="UP000229378"/>
    </source>
</evidence>
<dbReference type="Proteomes" id="UP000229378">
    <property type="component" value="Unassembled WGS sequence"/>
</dbReference>
<proteinExistence type="predicted"/>
<dbReference type="InterPro" id="IPR014914">
    <property type="entry name" value="RES_dom"/>
</dbReference>
<evidence type="ECO:0000259" key="1">
    <source>
        <dbReference type="SMART" id="SM00953"/>
    </source>
</evidence>
<dbReference type="SMART" id="SM00953">
    <property type="entry name" value="RES"/>
    <property type="match status" value="1"/>
</dbReference>
<sequence length="380" mass="43343">MIICIDHILEENIKFVINKDQIFSDCCVCGGNQKICLDTESYDVQTMMKSLIRYNYDEFQYNDHIGGDETFHGLLLDDGFIFSDDVLSNNEVCDDLNDELYSIIDVYGNIPIFAGYSDGQQNMLLEAIKNQEVRGIRYLQEKLEKGNHFEHEGYIKEIISSYGNSFLKKITENTFFYRARVGYSKSKIAYDGFNRKGQSFYAPYVNDDISAVPPLLADQGRANRAGVSFLYCATDMNTAIAEVRPHPTDIVSVAEFVNMSDLDVFDFSYPNLIDFYDSEDKLDSMRMYATMANIFNKATPPSLKGRYILSQLISDCIRQQGYDGILFSSTVGEGKNLVVFTPEKMKFVDGSDKILEVEKVEYTSKECKVIGRDDEFEVYV</sequence>
<name>A0A2G4U5E0_YERBE</name>